<evidence type="ECO:0000256" key="9">
    <source>
        <dbReference type="RuleBase" id="RU004474"/>
    </source>
</evidence>
<comment type="pathway">
    <text evidence="1 8">Cofactor biosynthesis; tetrahydrofolate biosynthesis; 5,6,7,8-tetrahydrofolate from 7,8-dihydrofolate: step 1/1.</text>
</comment>
<keyword evidence="6 8" id="KW-0560">Oxidoreductase</keyword>
<dbReference type="GO" id="GO:0046654">
    <property type="term" value="P:tetrahydrofolate biosynthetic process"/>
    <property type="evidence" value="ECO:0007669"/>
    <property type="project" value="UniProtKB-UniPathway"/>
</dbReference>
<dbReference type="GO" id="GO:0005829">
    <property type="term" value="C:cytosol"/>
    <property type="evidence" value="ECO:0007669"/>
    <property type="project" value="TreeGrafter"/>
</dbReference>
<dbReference type="Pfam" id="PF00186">
    <property type="entry name" value="DHFR_1"/>
    <property type="match status" value="1"/>
</dbReference>
<dbReference type="CDD" id="cd00209">
    <property type="entry name" value="DHFR"/>
    <property type="match status" value="1"/>
</dbReference>
<dbReference type="OrthoDB" id="9804315at2"/>
<evidence type="ECO:0000256" key="1">
    <source>
        <dbReference type="ARBA" id="ARBA00004903"/>
    </source>
</evidence>
<dbReference type="Proteomes" id="UP000321574">
    <property type="component" value="Unassembled WGS sequence"/>
</dbReference>
<evidence type="ECO:0000313" key="12">
    <source>
        <dbReference type="Proteomes" id="UP000321574"/>
    </source>
</evidence>
<evidence type="ECO:0000256" key="3">
    <source>
        <dbReference type="ARBA" id="ARBA00012856"/>
    </source>
</evidence>
<dbReference type="PROSITE" id="PS00075">
    <property type="entry name" value="DHFR_1"/>
    <property type="match status" value="1"/>
</dbReference>
<dbReference type="PIRSF" id="PIRSF000194">
    <property type="entry name" value="DHFR"/>
    <property type="match status" value="1"/>
</dbReference>
<keyword evidence="12" id="KW-1185">Reference proteome</keyword>
<comment type="catalytic activity">
    <reaction evidence="8">
        <text>(6S)-5,6,7,8-tetrahydrofolate + NADP(+) = 7,8-dihydrofolate + NADPH + H(+)</text>
        <dbReference type="Rhea" id="RHEA:15009"/>
        <dbReference type="ChEBI" id="CHEBI:15378"/>
        <dbReference type="ChEBI" id="CHEBI:57451"/>
        <dbReference type="ChEBI" id="CHEBI:57453"/>
        <dbReference type="ChEBI" id="CHEBI:57783"/>
        <dbReference type="ChEBI" id="CHEBI:58349"/>
        <dbReference type="EC" id="1.5.1.3"/>
    </reaction>
</comment>
<dbReference type="InterPro" id="IPR017925">
    <property type="entry name" value="DHFR_CS"/>
</dbReference>
<dbReference type="PROSITE" id="PS51330">
    <property type="entry name" value="DHFR_2"/>
    <property type="match status" value="1"/>
</dbReference>
<dbReference type="InterPro" id="IPR012259">
    <property type="entry name" value="DHFR"/>
</dbReference>
<dbReference type="UniPathway" id="UPA00077">
    <property type="reaction ID" value="UER00158"/>
</dbReference>
<dbReference type="EMBL" id="VDUW01000001">
    <property type="protein sequence ID" value="TXL67815.1"/>
    <property type="molecule type" value="Genomic_DNA"/>
</dbReference>
<organism evidence="11 12">
    <name type="scientific">Cerasibacillus terrae</name>
    <dbReference type="NCBI Taxonomy" id="2498845"/>
    <lineage>
        <taxon>Bacteria</taxon>
        <taxon>Bacillati</taxon>
        <taxon>Bacillota</taxon>
        <taxon>Bacilli</taxon>
        <taxon>Bacillales</taxon>
        <taxon>Bacillaceae</taxon>
        <taxon>Cerasibacillus</taxon>
    </lineage>
</organism>
<dbReference type="AlphaFoldDB" id="A0A5C8P2I0"/>
<evidence type="ECO:0000256" key="7">
    <source>
        <dbReference type="ARBA" id="ARBA00025067"/>
    </source>
</evidence>
<dbReference type="FunFam" id="3.40.430.10:FF:000001">
    <property type="entry name" value="Dihydrofolate reductase"/>
    <property type="match status" value="1"/>
</dbReference>
<keyword evidence="5 8" id="KW-0521">NADP</keyword>
<dbReference type="PRINTS" id="PR00070">
    <property type="entry name" value="DHFR"/>
</dbReference>
<dbReference type="InterPro" id="IPR001796">
    <property type="entry name" value="DHFR_dom"/>
</dbReference>
<dbReference type="InterPro" id="IPR024072">
    <property type="entry name" value="DHFR-like_dom_sf"/>
</dbReference>
<dbReference type="Gene3D" id="3.40.430.10">
    <property type="entry name" value="Dihydrofolate Reductase, subunit A"/>
    <property type="match status" value="1"/>
</dbReference>
<dbReference type="GO" id="GO:0004146">
    <property type="term" value="F:dihydrofolate reductase activity"/>
    <property type="evidence" value="ECO:0007669"/>
    <property type="project" value="UniProtKB-EC"/>
</dbReference>
<dbReference type="GO" id="GO:0046655">
    <property type="term" value="P:folic acid metabolic process"/>
    <property type="evidence" value="ECO:0007669"/>
    <property type="project" value="TreeGrafter"/>
</dbReference>
<dbReference type="GO" id="GO:0006730">
    <property type="term" value="P:one-carbon metabolic process"/>
    <property type="evidence" value="ECO:0007669"/>
    <property type="project" value="UniProtKB-KW"/>
</dbReference>
<evidence type="ECO:0000256" key="4">
    <source>
        <dbReference type="ARBA" id="ARBA00022563"/>
    </source>
</evidence>
<evidence type="ECO:0000256" key="6">
    <source>
        <dbReference type="ARBA" id="ARBA00023002"/>
    </source>
</evidence>
<reference evidence="11 12" key="1">
    <citation type="submission" date="2019-06" db="EMBL/GenBank/DDBJ databases">
        <title>Cerasibacillus sp. nov., isolated from maize field.</title>
        <authorList>
            <person name="Lin S.-Y."/>
            <person name="Tsai C.-F."/>
            <person name="Young C.-C."/>
        </authorList>
    </citation>
    <scope>NUCLEOTIDE SEQUENCE [LARGE SCALE GENOMIC DNA]</scope>
    <source>
        <strain evidence="11 12">CC-CFT480</strain>
    </source>
</reference>
<keyword evidence="4 8" id="KW-0554">One-carbon metabolism</keyword>
<dbReference type="EC" id="1.5.1.3" evidence="3 8"/>
<dbReference type="PANTHER" id="PTHR48069">
    <property type="entry name" value="DIHYDROFOLATE REDUCTASE"/>
    <property type="match status" value="1"/>
</dbReference>
<dbReference type="GO" id="GO:0070401">
    <property type="term" value="F:NADP+ binding"/>
    <property type="evidence" value="ECO:0007669"/>
    <property type="project" value="UniProtKB-ARBA"/>
</dbReference>
<proteinExistence type="inferred from homology"/>
<gene>
    <name evidence="11" type="ORF">FHP05_01995</name>
</gene>
<dbReference type="SUPFAM" id="SSF53597">
    <property type="entry name" value="Dihydrofolate reductase-like"/>
    <property type="match status" value="1"/>
</dbReference>
<sequence length="165" mass="19412">MISLIVAMGKNHVIGSNNQMPWHLPKDLKHFKETTMNHTIIMGRKTFESIGRALPKRKNVVLTRNKTINLPSNVDIIDDFDTIIKWHENRPEDEFFVIGGGSIYKQILPHAHRMYITCIDEEFTGDTFFPTFDKKEWTLTEKTKGPRDENNDYDYYFLQYDRLDG</sequence>
<comment type="function">
    <text evidence="7 8">Key enzyme in folate metabolism. Catalyzes an essential reaction for de novo glycine and purine synthesis, and for DNA precursor synthesis.</text>
</comment>
<dbReference type="GO" id="GO:0046452">
    <property type="term" value="P:dihydrofolate metabolic process"/>
    <property type="evidence" value="ECO:0007669"/>
    <property type="project" value="TreeGrafter"/>
</dbReference>
<evidence type="ECO:0000313" key="11">
    <source>
        <dbReference type="EMBL" id="TXL67815.1"/>
    </source>
</evidence>
<evidence type="ECO:0000256" key="5">
    <source>
        <dbReference type="ARBA" id="ARBA00022857"/>
    </source>
</evidence>
<dbReference type="RefSeq" id="WP_147665552.1">
    <property type="nucleotide sequence ID" value="NZ_VDUW01000001.1"/>
</dbReference>
<feature type="domain" description="DHFR" evidence="10">
    <location>
        <begin position="1"/>
        <end position="162"/>
    </location>
</feature>
<evidence type="ECO:0000259" key="10">
    <source>
        <dbReference type="PROSITE" id="PS51330"/>
    </source>
</evidence>
<dbReference type="PANTHER" id="PTHR48069:SF3">
    <property type="entry name" value="DIHYDROFOLATE REDUCTASE"/>
    <property type="match status" value="1"/>
</dbReference>
<comment type="similarity">
    <text evidence="2 8 9">Belongs to the dihydrofolate reductase family.</text>
</comment>
<accession>A0A5C8P2I0</accession>
<comment type="caution">
    <text evidence="11">The sequence shown here is derived from an EMBL/GenBank/DDBJ whole genome shotgun (WGS) entry which is preliminary data.</text>
</comment>
<evidence type="ECO:0000256" key="2">
    <source>
        <dbReference type="ARBA" id="ARBA00009539"/>
    </source>
</evidence>
<evidence type="ECO:0000256" key="8">
    <source>
        <dbReference type="PIRNR" id="PIRNR000194"/>
    </source>
</evidence>
<protein>
    <recommendedName>
        <fullName evidence="3 8">Dihydrofolate reductase</fullName>
        <ecNumber evidence="3 8">1.5.1.3</ecNumber>
    </recommendedName>
</protein>
<name>A0A5C8P2I0_9BACI</name>